<reference evidence="2" key="1">
    <citation type="journal article" date="2021" name="BMC Genomics">
        <title>Chromosome-level genome assembly and manually-curated proteome of model necrotroph Parastagonospora nodorum Sn15 reveals a genome-wide trove of candidate effector homologs, and redundancy of virulence-related functions within an accessory chromosome.</title>
        <authorList>
            <person name="Bertazzoni S."/>
            <person name="Jones D.A.B."/>
            <person name="Phan H.T."/>
            <person name="Tan K.-C."/>
            <person name="Hane J.K."/>
        </authorList>
    </citation>
    <scope>NUCLEOTIDE SEQUENCE [LARGE SCALE GENOMIC DNA]</scope>
    <source>
        <strain evidence="2">SN15 / ATCC MYA-4574 / FGSC 10173)</strain>
    </source>
</reference>
<dbReference type="AlphaFoldDB" id="A0A7U2HW15"/>
<keyword evidence="2" id="KW-1185">Reference proteome</keyword>
<dbReference type="EMBL" id="CP069026">
    <property type="protein sequence ID" value="QRC93990.1"/>
    <property type="molecule type" value="Genomic_DNA"/>
</dbReference>
<organism evidence="1 2">
    <name type="scientific">Phaeosphaeria nodorum (strain SN15 / ATCC MYA-4574 / FGSC 10173)</name>
    <name type="common">Glume blotch fungus</name>
    <name type="synonym">Parastagonospora nodorum</name>
    <dbReference type="NCBI Taxonomy" id="321614"/>
    <lineage>
        <taxon>Eukaryota</taxon>
        <taxon>Fungi</taxon>
        <taxon>Dikarya</taxon>
        <taxon>Ascomycota</taxon>
        <taxon>Pezizomycotina</taxon>
        <taxon>Dothideomycetes</taxon>
        <taxon>Pleosporomycetidae</taxon>
        <taxon>Pleosporales</taxon>
        <taxon>Pleosporineae</taxon>
        <taxon>Phaeosphaeriaceae</taxon>
        <taxon>Parastagonospora</taxon>
    </lineage>
</organism>
<gene>
    <name evidence="1" type="ORF">JI435_404930</name>
</gene>
<proteinExistence type="predicted"/>
<protein>
    <submittedName>
        <fullName evidence="1">Uncharacterized protein</fullName>
    </submittedName>
</protein>
<accession>A0A7U2HW15</accession>
<evidence type="ECO:0000313" key="2">
    <source>
        <dbReference type="Proteomes" id="UP000663193"/>
    </source>
</evidence>
<evidence type="ECO:0000313" key="1">
    <source>
        <dbReference type="EMBL" id="QRC93990.1"/>
    </source>
</evidence>
<name>A0A7U2HW15_PHANO</name>
<dbReference type="Proteomes" id="UP000663193">
    <property type="component" value="Chromosome 4"/>
</dbReference>
<dbReference type="VEuPathDB" id="FungiDB:JI435_404930"/>
<sequence>MCRLVEFPRQASNKQPTRAAGCKRCGMAGQGRICRCRCRCRSTGNAVIRLARMTV</sequence>